<feature type="domain" description="GRPD C-terminal" evidence="2">
    <location>
        <begin position="495"/>
        <end position="627"/>
    </location>
</feature>
<evidence type="ECO:0000313" key="3">
    <source>
        <dbReference type="EMBL" id="KAK6923227.1"/>
    </source>
</evidence>
<dbReference type="Proteomes" id="UP001370490">
    <property type="component" value="Unassembled WGS sequence"/>
</dbReference>
<accession>A0AAN8V5R4</accession>
<evidence type="ECO:0000259" key="2">
    <source>
        <dbReference type="Pfam" id="PF25335"/>
    </source>
</evidence>
<organism evidence="3 4">
    <name type="scientific">Dillenia turbinata</name>
    <dbReference type="NCBI Taxonomy" id="194707"/>
    <lineage>
        <taxon>Eukaryota</taxon>
        <taxon>Viridiplantae</taxon>
        <taxon>Streptophyta</taxon>
        <taxon>Embryophyta</taxon>
        <taxon>Tracheophyta</taxon>
        <taxon>Spermatophyta</taxon>
        <taxon>Magnoliopsida</taxon>
        <taxon>eudicotyledons</taxon>
        <taxon>Gunneridae</taxon>
        <taxon>Pentapetalae</taxon>
        <taxon>Dilleniales</taxon>
        <taxon>Dilleniaceae</taxon>
        <taxon>Dillenia</taxon>
    </lineage>
</organism>
<dbReference type="Pfam" id="PF07173">
    <property type="entry name" value="GRDP-like"/>
    <property type="match status" value="1"/>
</dbReference>
<gene>
    <name evidence="3" type="ORF">RJ641_011531</name>
</gene>
<comment type="caution">
    <text evidence="3">The sequence shown here is derived from an EMBL/GenBank/DDBJ whole genome shotgun (WGS) entry which is preliminary data.</text>
</comment>
<feature type="non-terminal residue" evidence="3">
    <location>
        <position position="807"/>
    </location>
</feature>
<dbReference type="InterPro" id="IPR057518">
    <property type="entry name" value="GRDP_C"/>
</dbReference>
<dbReference type="Pfam" id="PF25335">
    <property type="entry name" value="GRDP_C"/>
    <property type="match status" value="1"/>
</dbReference>
<protein>
    <submittedName>
        <fullName evidence="3">Glycine-rich domain-containing protein-like</fullName>
    </submittedName>
</protein>
<dbReference type="InterPro" id="IPR057458">
    <property type="entry name" value="GRDP_C2"/>
</dbReference>
<dbReference type="PANTHER" id="PTHR34365:SF7">
    <property type="entry name" value="GLYCINE-RICH DOMAIN-CONTAINING PROTEIN 1"/>
    <property type="match status" value="1"/>
</dbReference>
<sequence length="807" mass="90322">MDLEQELEWIEAQKIEISEDLVAAAKQQLLFLAAVDRNRWLYEGPGLQRAIYRYNACWLPLLAKASESSVLECPLVVPLDCEWIWHCHRLNPVQYKSDCEQFYGRILDNRNVLSTTQKHSCRQNEEIWNRLYPEEPYVINASRALSEDIANKLSTTKKFSKYDFVSAVKRQAPFFHQVSRPHMSNDIFLKEAVARYKGFLHIIKRNKERSLKSFTVPTYDVDLIWHSHQLHPLSYCKDLTLLLGHVLEHDDTDSDRSKGQKLDVGFSGTTERWEEYFGSRYWRAGAMYRGLAPTPIAKTPFLPIQVNKKEGALVEHEKIIQLGKLNFIEVLLEIVAVSNLPDGHKGSHFAVFSKKESDALFDVKRRLNILSVSGTKQVACFECEPTGELLLELISHSQSSLPLPRPYKTLGSTSISLLELLEPFNKLSIEKWLDLVPSSGIVSSKPIRLRVAISCTVPAPALREFHMVRPRSAKTSCFFPLPGRFQHAKSWIRIVYEVGAEVITLQMRDSQVSKEGTINFLKKEVIGVTKTGKIQTLAECKEDGWSLMDSLWTFQLQKKSSKDGSIFELIGNKTVRLFQGRKLEYEHKHYEKQRVETEFMTAVEFSAENPYGKAVALFNLKTGYLKVRDEWMMIPGIILAFILDDILRKEGYGGFIVNSGSLEGRDTVTVETNRSLVKGKPDEAADGSVVKGETTTMTAIGREVELKDEVVKSHEVMQAQDSDGYGSEFHNAPACGGCGNNCGGGDKEKSSACGGCGGCGGCGSGCGGSCHGILFRSSMAVNGATRGNSTGNSIDQCPQVPLHANNE</sequence>
<dbReference type="PANTHER" id="PTHR34365">
    <property type="entry name" value="ENOLASE (DUF1399)"/>
    <property type="match status" value="1"/>
</dbReference>
<dbReference type="EMBL" id="JBAMMX010000018">
    <property type="protein sequence ID" value="KAK6923227.1"/>
    <property type="molecule type" value="Genomic_DNA"/>
</dbReference>
<evidence type="ECO:0000313" key="4">
    <source>
        <dbReference type="Proteomes" id="UP001370490"/>
    </source>
</evidence>
<dbReference type="InterPro" id="IPR009836">
    <property type="entry name" value="GRDP-like"/>
</dbReference>
<reference evidence="3 4" key="1">
    <citation type="submission" date="2023-12" db="EMBL/GenBank/DDBJ databases">
        <title>A high-quality genome assembly for Dillenia turbinata (Dilleniales).</title>
        <authorList>
            <person name="Chanderbali A."/>
        </authorList>
    </citation>
    <scope>NUCLEOTIDE SEQUENCE [LARGE SCALE GENOMIC DNA]</scope>
    <source>
        <strain evidence="3">LSX21</strain>
        <tissue evidence="3">Leaf</tissue>
    </source>
</reference>
<keyword evidence="4" id="KW-1185">Reference proteome</keyword>
<evidence type="ECO:0000259" key="1">
    <source>
        <dbReference type="Pfam" id="PF25334"/>
    </source>
</evidence>
<name>A0AAN8V5R4_9MAGN</name>
<dbReference type="Pfam" id="PF25334">
    <property type="entry name" value="C2_GRDP"/>
    <property type="match status" value="1"/>
</dbReference>
<proteinExistence type="predicted"/>
<feature type="domain" description="GRDP C2" evidence="1">
    <location>
        <begin position="325"/>
        <end position="457"/>
    </location>
</feature>
<dbReference type="AlphaFoldDB" id="A0AAN8V5R4"/>